<gene>
    <name evidence="9" type="ORF">Y919_08335</name>
</gene>
<dbReference type="AlphaFoldDB" id="A0A096BH68"/>
<dbReference type="InterPro" id="IPR023705">
    <property type="entry name" value="Nucleoid_occlusion_protein"/>
</dbReference>
<dbReference type="NCBIfam" id="TIGR00180">
    <property type="entry name" value="parB_part"/>
    <property type="match status" value="1"/>
</dbReference>
<dbReference type="InterPro" id="IPR004437">
    <property type="entry name" value="ParB/RepB/Spo0J"/>
</dbReference>
<dbReference type="Gene3D" id="1.10.10.2830">
    <property type="match status" value="1"/>
</dbReference>
<evidence type="ECO:0000313" key="9">
    <source>
        <dbReference type="EMBL" id="KGG80083.1"/>
    </source>
</evidence>
<dbReference type="GO" id="GO:0005694">
    <property type="term" value="C:chromosome"/>
    <property type="evidence" value="ECO:0007669"/>
    <property type="project" value="TreeGrafter"/>
</dbReference>
<dbReference type="NCBIfam" id="TIGR04285">
    <property type="entry name" value="nucleoid_noc"/>
    <property type="match status" value="1"/>
</dbReference>
<dbReference type="EMBL" id="AZTB01000041">
    <property type="protein sequence ID" value="KGG80083.1"/>
    <property type="molecule type" value="Genomic_DNA"/>
</dbReference>
<dbReference type="InterPro" id="IPR003115">
    <property type="entry name" value="ParB_N"/>
</dbReference>
<dbReference type="InterPro" id="IPR001387">
    <property type="entry name" value="Cro/C1-type_HTH"/>
</dbReference>
<dbReference type="SUPFAM" id="SSF109709">
    <property type="entry name" value="KorB DNA-binding domain-like"/>
    <property type="match status" value="1"/>
</dbReference>
<dbReference type="FunFam" id="3.90.1530.30:FF:000001">
    <property type="entry name" value="Chromosome partitioning protein ParB"/>
    <property type="match status" value="1"/>
</dbReference>
<dbReference type="SMART" id="SM00470">
    <property type="entry name" value="ParB"/>
    <property type="match status" value="1"/>
</dbReference>
<comment type="similarity">
    <text evidence="2">Belongs to the ParB family.</text>
</comment>
<keyword evidence="4" id="KW-0132">Cell division</keyword>
<dbReference type="FunFam" id="1.10.10.2830:FF:000001">
    <property type="entry name" value="Chromosome partitioning protein ParB"/>
    <property type="match status" value="1"/>
</dbReference>
<organism evidence="9 10">
    <name type="scientific">Caloranaerobacter azorensis H53214</name>
    <dbReference type="NCBI Taxonomy" id="1156417"/>
    <lineage>
        <taxon>Bacteria</taxon>
        <taxon>Bacillati</taxon>
        <taxon>Bacillota</taxon>
        <taxon>Tissierellia</taxon>
        <taxon>Tissierellales</taxon>
        <taxon>Thermohalobacteraceae</taxon>
        <taxon>Caloranaerobacter</taxon>
    </lineage>
</organism>
<comment type="subcellular location">
    <subcellularLocation>
        <location evidence="1">Cytoplasm</location>
        <location evidence="1">Nucleoid</location>
    </subcellularLocation>
</comment>
<evidence type="ECO:0000256" key="2">
    <source>
        <dbReference type="ARBA" id="ARBA00006295"/>
    </source>
</evidence>
<dbReference type="STRING" id="1156417.Y919_08335"/>
<dbReference type="GO" id="GO:0009295">
    <property type="term" value="C:nucleoid"/>
    <property type="evidence" value="ECO:0007669"/>
    <property type="project" value="UniProtKB-SubCell"/>
</dbReference>
<keyword evidence="6" id="KW-0717">Septation</keyword>
<feature type="domain" description="HTH cro/C1-type" evidence="8">
    <location>
        <begin position="118"/>
        <end position="140"/>
    </location>
</feature>
<evidence type="ECO:0000256" key="7">
    <source>
        <dbReference type="ARBA" id="ARBA00023306"/>
    </source>
</evidence>
<dbReference type="GO" id="GO:0003677">
    <property type="term" value="F:DNA binding"/>
    <property type="evidence" value="ECO:0007669"/>
    <property type="project" value="UniProtKB-KW"/>
</dbReference>
<evidence type="ECO:0000259" key="8">
    <source>
        <dbReference type="PROSITE" id="PS50943"/>
    </source>
</evidence>
<proteinExistence type="inferred from homology"/>
<dbReference type="PANTHER" id="PTHR33375:SF8">
    <property type="entry name" value="NUCLEOID OCCLUSION PROTEIN"/>
    <property type="match status" value="1"/>
</dbReference>
<dbReference type="CDD" id="cd16393">
    <property type="entry name" value="SPO0J_N"/>
    <property type="match status" value="1"/>
</dbReference>
<comment type="caution">
    <text evidence="9">The sequence shown here is derived from an EMBL/GenBank/DDBJ whole genome shotgun (WGS) entry which is preliminary data.</text>
</comment>
<dbReference type="InterPro" id="IPR036086">
    <property type="entry name" value="ParB/Sulfiredoxin_sf"/>
</dbReference>
<reference evidence="9 10" key="1">
    <citation type="submission" date="2013-12" db="EMBL/GenBank/DDBJ databases">
        <title>Draft genome sequence of Caloranaerobacter sp. H53214.</title>
        <authorList>
            <person name="Jiang L.J."/>
            <person name="Shao Z.Z."/>
            <person name="Long M.N."/>
        </authorList>
    </citation>
    <scope>NUCLEOTIDE SEQUENCE [LARGE SCALE GENOMIC DNA]</scope>
    <source>
        <strain evidence="9 10">H53214</strain>
    </source>
</reference>
<sequence>MSNLKEEIMYIPINCIKPNPYQPRKTFSKRSLEELGQSIKAYGIIQPISVRKISDNSYELVAGERRLRAAELVNLEKVPVVVLDMNDQDSAVLALIENLQREDLNFLEEAEGYYNLINDHGFTQQELAEKVGKNQSTIANKLRILRLPDEVKKMLIENGLTERHARALLKLPDKELQIEVLNKVIKNDLTVKKTEKLIKDILEEITKEKEPESKQNIKSIINFKIYLNTLKNAYNAIKESGIDAKYEQRDKGDFIEVVVKIPKKK</sequence>
<dbReference type="GO" id="GO:0000917">
    <property type="term" value="P:division septum assembly"/>
    <property type="evidence" value="ECO:0007669"/>
    <property type="project" value="UniProtKB-KW"/>
</dbReference>
<dbReference type="GO" id="GO:0045881">
    <property type="term" value="P:positive regulation of sporulation resulting in formation of a cellular spore"/>
    <property type="evidence" value="ECO:0007669"/>
    <property type="project" value="TreeGrafter"/>
</dbReference>
<keyword evidence="3" id="KW-0963">Cytoplasm</keyword>
<dbReference type="PANTHER" id="PTHR33375">
    <property type="entry name" value="CHROMOSOME-PARTITIONING PROTEIN PARB-RELATED"/>
    <property type="match status" value="1"/>
</dbReference>
<dbReference type="InterPro" id="IPR041468">
    <property type="entry name" value="HTH_ParB/Spo0J"/>
</dbReference>
<evidence type="ECO:0000256" key="3">
    <source>
        <dbReference type="ARBA" id="ARBA00022490"/>
    </source>
</evidence>
<name>A0A096BH68_9FIRM</name>
<dbReference type="Pfam" id="PF17762">
    <property type="entry name" value="HTH_ParB"/>
    <property type="match status" value="1"/>
</dbReference>
<evidence type="ECO:0000256" key="5">
    <source>
        <dbReference type="ARBA" id="ARBA00023125"/>
    </source>
</evidence>
<dbReference type="PROSITE" id="PS50943">
    <property type="entry name" value="HTH_CROC1"/>
    <property type="match status" value="1"/>
</dbReference>
<dbReference type="Proteomes" id="UP000029622">
    <property type="component" value="Unassembled WGS sequence"/>
</dbReference>
<evidence type="ECO:0000256" key="1">
    <source>
        <dbReference type="ARBA" id="ARBA00004453"/>
    </source>
</evidence>
<evidence type="ECO:0000313" key="10">
    <source>
        <dbReference type="Proteomes" id="UP000029622"/>
    </source>
</evidence>
<dbReference type="Gene3D" id="3.90.1530.30">
    <property type="match status" value="1"/>
</dbReference>
<dbReference type="InterPro" id="IPR050336">
    <property type="entry name" value="Chromosome_partition/occlusion"/>
</dbReference>
<evidence type="ECO:0000256" key="6">
    <source>
        <dbReference type="ARBA" id="ARBA00023210"/>
    </source>
</evidence>
<dbReference type="SUPFAM" id="SSF110849">
    <property type="entry name" value="ParB/Sulfiredoxin"/>
    <property type="match status" value="1"/>
</dbReference>
<evidence type="ECO:0000256" key="4">
    <source>
        <dbReference type="ARBA" id="ARBA00022618"/>
    </source>
</evidence>
<dbReference type="GO" id="GO:0007059">
    <property type="term" value="P:chromosome segregation"/>
    <property type="evidence" value="ECO:0007669"/>
    <property type="project" value="TreeGrafter"/>
</dbReference>
<accession>A0A096BH68</accession>
<protein>
    <submittedName>
        <fullName evidence="9">Chromosome partitioning protein ParB</fullName>
    </submittedName>
</protein>
<dbReference type="RefSeq" id="WP_035163927.1">
    <property type="nucleotide sequence ID" value="NZ_AZTB01000041.1"/>
</dbReference>
<dbReference type="Pfam" id="PF02195">
    <property type="entry name" value="ParB_N"/>
    <property type="match status" value="1"/>
</dbReference>
<keyword evidence="7" id="KW-0131">Cell cycle</keyword>
<keyword evidence="5" id="KW-0238">DNA-binding</keyword>